<dbReference type="EMBL" id="CP097116">
    <property type="protein sequence ID" value="USS85164.1"/>
    <property type="molecule type" value="Genomic_DNA"/>
</dbReference>
<feature type="domain" description="Rod shape-determining protein MreC beta-barrel core" evidence="6">
    <location>
        <begin position="126"/>
        <end position="278"/>
    </location>
</feature>
<dbReference type="Gene3D" id="2.40.10.350">
    <property type="entry name" value="Rod shape-determining protein MreC, domain 2"/>
    <property type="match status" value="1"/>
</dbReference>
<dbReference type="PIRSF" id="PIRSF038471">
    <property type="entry name" value="MreC"/>
    <property type="match status" value="1"/>
</dbReference>
<comment type="similarity">
    <text evidence="1 5">Belongs to the MreC family.</text>
</comment>
<evidence type="ECO:0000259" key="6">
    <source>
        <dbReference type="Pfam" id="PF04085"/>
    </source>
</evidence>
<dbReference type="Gene3D" id="2.40.10.340">
    <property type="entry name" value="Rod shape-determining protein MreC, domain 1"/>
    <property type="match status" value="1"/>
</dbReference>
<evidence type="ECO:0000313" key="7">
    <source>
        <dbReference type="EMBL" id="USS85164.1"/>
    </source>
</evidence>
<proteinExistence type="inferred from homology"/>
<name>A0ABY5BS07_9LACO</name>
<sequence>MHKLFSSRSLVIVVICLVLSVGLISGTVAIRNHRAMPPFLQRIGNDVAGIGNQTLGFPVGVVNGFFANTNDLINTYHENRILKGKVDQIEATQTQNKALSTENRQLKRQLKLDKTLTDYAKVNASVIARTPSNWQQQLIINKGRVSGIQKNMPVVVNQGLIGRISEVNDTNSKIELITDSGDGANRFAVEVAGEKGPIDGLISGYDNGRNELEMGSLTSKDKIKKGAKVMTNGLGGTTPKGLYVGKVTGVSGAANGISERINIKPAADTRSIDVVSVLGKK</sequence>
<dbReference type="InterPro" id="IPR042177">
    <property type="entry name" value="Cell/Rod_1"/>
</dbReference>
<dbReference type="InterPro" id="IPR055342">
    <property type="entry name" value="MreC_beta-barrel_core"/>
</dbReference>
<dbReference type="PANTHER" id="PTHR34138">
    <property type="entry name" value="CELL SHAPE-DETERMINING PROTEIN MREC"/>
    <property type="match status" value="1"/>
</dbReference>
<dbReference type="Proteomes" id="UP001056707">
    <property type="component" value="Chromosome"/>
</dbReference>
<evidence type="ECO:0000256" key="3">
    <source>
        <dbReference type="ARBA" id="ARBA00022960"/>
    </source>
</evidence>
<organism evidence="7 8">
    <name type="scientific">Fructilactobacillus myrtifloralis</name>
    <dbReference type="NCBI Taxonomy" id="2940301"/>
    <lineage>
        <taxon>Bacteria</taxon>
        <taxon>Bacillati</taxon>
        <taxon>Bacillota</taxon>
        <taxon>Bacilli</taxon>
        <taxon>Lactobacillales</taxon>
        <taxon>Lactobacillaceae</taxon>
        <taxon>Fructilactobacillus</taxon>
    </lineage>
</organism>
<dbReference type="NCBIfam" id="TIGR00219">
    <property type="entry name" value="mreC"/>
    <property type="match status" value="1"/>
</dbReference>
<comment type="function">
    <text evidence="5">Involved in formation and maintenance of cell shape.</text>
</comment>
<accession>A0ABY5BS07</accession>
<evidence type="ECO:0000256" key="5">
    <source>
        <dbReference type="PIRNR" id="PIRNR038471"/>
    </source>
</evidence>
<evidence type="ECO:0000313" key="8">
    <source>
        <dbReference type="Proteomes" id="UP001056707"/>
    </source>
</evidence>
<evidence type="ECO:0000256" key="1">
    <source>
        <dbReference type="ARBA" id="ARBA00009369"/>
    </source>
</evidence>
<dbReference type="InterPro" id="IPR042175">
    <property type="entry name" value="Cell/Rod_MreC_2"/>
</dbReference>
<evidence type="ECO:0000256" key="2">
    <source>
        <dbReference type="ARBA" id="ARBA00013855"/>
    </source>
</evidence>
<dbReference type="PANTHER" id="PTHR34138:SF1">
    <property type="entry name" value="CELL SHAPE-DETERMINING PROTEIN MREC"/>
    <property type="match status" value="1"/>
</dbReference>
<gene>
    <name evidence="7" type="primary">mreC</name>
    <name evidence="7" type="ORF">M3M35_00370</name>
</gene>
<keyword evidence="8" id="KW-1185">Reference proteome</keyword>
<dbReference type="Pfam" id="PF04085">
    <property type="entry name" value="MreC"/>
    <property type="match status" value="1"/>
</dbReference>
<protein>
    <recommendedName>
        <fullName evidence="2 5">Cell shape-determining protein MreC</fullName>
    </recommendedName>
    <alternativeName>
        <fullName evidence="4 5">Cell shape protein MreC</fullName>
    </alternativeName>
</protein>
<dbReference type="InterPro" id="IPR007221">
    <property type="entry name" value="MreC"/>
</dbReference>
<reference evidence="7" key="1">
    <citation type="submission" date="2022-05" db="EMBL/GenBank/DDBJ databases">
        <authorList>
            <person name="Oliphant S.A."/>
            <person name="Watson-Haigh N.S."/>
            <person name="Sumby K.M."/>
            <person name="Gardner J.M."/>
            <person name="Jiranek V."/>
        </authorList>
    </citation>
    <scope>NUCLEOTIDE SEQUENCE</scope>
    <source>
        <strain evidence="7">KI16_H9</strain>
    </source>
</reference>
<evidence type="ECO:0000256" key="4">
    <source>
        <dbReference type="ARBA" id="ARBA00032089"/>
    </source>
</evidence>
<keyword evidence="3 5" id="KW-0133">Cell shape</keyword>